<keyword evidence="2" id="KW-1185">Reference proteome</keyword>
<proteinExistence type="predicted"/>
<organism evidence="1 2">
    <name type="scientific">Shinella lacus</name>
    <dbReference type="NCBI Taxonomy" id="2654216"/>
    <lineage>
        <taxon>Bacteria</taxon>
        <taxon>Pseudomonadati</taxon>
        <taxon>Pseudomonadota</taxon>
        <taxon>Alphaproteobacteria</taxon>
        <taxon>Hyphomicrobiales</taxon>
        <taxon>Rhizobiaceae</taxon>
        <taxon>Shinella</taxon>
    </lineage>
</organism>
<dbReference type="SUPFAM" id="SSF69279">
    <property type="entry name" value="Phage tail proteins"/>
    <property type="match status" value="1"/>
</dbReference>
<evidence type="ECO:0000313" key="1">
    <source>
        <dbReference type="EMBL" id="MCQ4630953.1"/>
    </source>
</evidence>
<dbReference type="EMBL" id="WHSB02000004">
    <property type="protein sequence ID" value="MCQ4630953.1"/>
    <property type="molecule type" value="Genomic_DNA"/>
</dbReference>
<dbReference type="RefSeq" id="WP_256117394.1">
    <property type="nucleotide sequence ID" value="NZ_WHSB02000004.1"/>
</dbReference>
<dbReference type="Proteomes" id="UP000996601">
    <property type="component" value="Unassembled WGS sequence"/>
</dbReference>
<protein>
    <submittedName>
        <fullName evidence="1">Uncharacterized protein</fullName>
    </submittedName>
</protein>
<sequence length="333" mass="36539">MKGFTPQIYCSINGRNVSGLMQPRLIRATVTDGTGIESDGVTVELDNAGDVIDRPQKGDPLVFGGGYRETGGPKRFGSYTIEDAEKSGPKRRLTVIARAGGVGEKSKEKKNRAWDGKTIKEIVNQIAGEMNLSPAVDPDLANIKIPYRAQLNESDWHMLSQIGQRLGAVPTSKDGHLVFARKGKGMSISGQALPDVEIGPDDLHGEDAYRLRGCARAKYGTVRAYWHDPATVTRKKVEEKDGDGPVYEIPELYQDEAEAKEAVKGQRKNSDREEEKLSLTVVGKETRQAEAKLKVSGIDRDADGEWSIDSITHNFIGSAIYTNNIEAVRKEKK</sequence>
<accession>A0ABT1R6Z8</accession>
<name>A0ABT1R6Z8_9HYPH</name>
<dbReference type="Pfam" id="PF05954">
    <property type="entry name" value="Phage_GPD"/>
    <property type="match status" value="1"/>
</dbReference>
<comment type="caution">
    <text evidence="1">The sequence shown here is derived from an EMBL/GenBank/DDBJ whole genome shotgun (WGS) entry which is preliminary data.</text>
</comment>
<gene>
    <name evidence="1" type="ORF">GB927_012945</name>
</gene>
<evidence type="ECO:0000313" key="2">
    <source>
        <dbReference type="Proteomes" id="UP000996601"/>
    </source>
</evidence>
<reference evidence="1" key="1">
    <citation type="submission" date="2021-07" db="EMBL/GenBank/DDBJ databases">
        <title>Shinella sp. nov., a novel member of the genus Shinella from water.</title>
        <authorList>
            <person name="Deng Y."/>
        </authorList>
    </citation>
    <scope>NUCLEOTIDE SEQUENCE</scope>
    <source>
        <strain evidence="1">CPCC 100929</strain>
    </source>
</reference>